<reference evidence="1" key="1">
    <citation type="journal article" date="1999" name="Methods Enzymol.">
        <title>High-efficiency full-length cDNA cloning.</title>
        <authorList>
            <person name="Carninci P."/>
            <person name="Hayashizaki Y."/>
        </authorList>
    </citation>
    <scope>NUCLEOTIDE SEQUENCE</scope>
    <source>
        <strain evidence="1">C57BL/6J</strain>
    </source>
</reference>
<gene>
    <name evidence="2" type="primary">2410124H12Rik</name>
</gene>
<reference evidence="1" key="2">
    <citation type="journal article" date="2000" name="Genome Res.">
        <title>Normalization and subtraction of cap-trapper-selected cDNAs to prepare full-length cDNA libraries for rapid discovery of new genes.</title>
        <authorList>
            <person name="Carninci P."/>
            <person name="Shibata Y."/>
            <person name="Hayatsu N."/>
            <person name="Sugahara Y."/>
            <person name="Shibata K."/>
            <person name="Itoh M."/>
            <person name="Konno H."/>
            <person name="Okazaki Y."/>
            <person name="Muramatsu M."/>
            <person name="Hayashizaki Y."/>
        </authorList>
    </citation>
    <scope>NUCLEOTIDE SEQUENCE</scope>
    <source>
        <strain evidence="1">C57BL/6J</strain>
    </source>
</reference>
<organism evidence="1">
    <name type="scientific">Mus musculus</name>
    <name type="common">Mouse</name>
    <dbReference type="NCBI Taxonomy" id="10090"/>
    <lineage>
        <taxon>Eukaryota</taxon>
        <taxon>Metazoa</taxon>
        <taxon>Chordata</taxon>
        <taxon>Craniata</taxon>
        <taxon>Vertebrata</taxon>
        <taxon>Euteleostomi</taxon>
        <taxon>Mammalia</taxon>
        <taxon>Eutheria</taxon>
        <taxon>Euarchontoglires</taxon>
        <taxon>Glires</taxon>
        <taxon>Rodentia</taxon>
        <taxon>Myomorpha</taxon>
        <taxon>Muroidea</taxon>
        <taxon>Muridae</taxon>
        <taxon>Murinae</taxon>
        <taxon>Mus</taxon>
        <taxon>Mus</taxon>
    </lineage>
</organism>
<reference evidence="1" key="8">
    <citation type="journal article" date="2005" name="Science">
        <title>Antisense Transcription in the Mammalian Transcriptome.</title>
        <authorList>
            <consortium name="RIKEN Genome Exploration Research Group and Genome Science Group (Genome Network Project Core Group) and the FANTOM Consortium"/>
        </authorList>
    </citation>
    <scope>NUCLEOTIDE SEQUENCE</scope>
    <source>
        <strain evidence="1">C57BL/6J</strain>
    </source>
</reference>
<reference evidence="1" key="3">
    <citation type="journal article" date="2000" name="Genome Res.">
        <title>RIKEN integrated sequence analysis (RISA) system--384-format sequencing pipeline with 384 multicapillary sequencer.</title>
        <authorList>
            <person name="Shibata K."/>
            <person name="Itoh M."/>
            <person name="Aizawa K."/>
            <person name="Nagaoka S."/>
            <person name="Sasaki N."/>
            <person name="Carninci P."/>
            <person name="Konno H."/>
            <person name="Akiyama J."/>
            <person name="Nishi K."/>
            <person name="Kitsunai T."/>
            <person name="Tashiro H."/>
            <person name="Itoh M."/>
            <person name="Sumi N."/>
            <person name="Ishii Y."/>
            <person name="Nakamura S."/>
            <person name="Hazama M."/>
            <person name="Nishine T."/>
            <person name="Harada A."/>
            <person name="Yamamoto R."/>
            <person name="Matsumoto H."/>
            <person name="Sakaguchi S."/>
            <person name="Ikegami T."/>
            <person name="Kashiwagi K."/>
            <person name="Fujiwake S."/>
            <person name="Inoue K."/>
            <person name="Togawa Y."/>
            <person name="Izawa M."/>
            <person name="Ohara E."/>
            <person name="Watahiki M."/>
            <person name="Yoneda Y."/>
            <person name="Ishikawa T."/>
            <person name="Ozawa K."/>
            <person name="Tanaka T."/>
            <person name="Matsuura S."/>
            <person name="Kawai J."/>
            <person name="Okazaki Y."/>
            <person name="Muramatsu M."/>
            <person name="Inoue Y."/>
            <person name="Kira A."/>
            <person name="Hayashizaki Y."/>
        </authorList>
    </citation>
    <scope>NUCLEOTIDE SEQUENCE</scope>
    <source>
        <strain evidence="1">C57BL/6J</strain>
    </source>
</reference>
<name>Q9CWF8_MOUSE</name>
<reference evidence="1" key="6">
    <citation type="journal article" date="2002" name="Nature">
        <title>Analysis of the mouse transcriptome based on functional annotation of 60,770 full-length cDNAs.</title>
        <authorList>
            <consortium name="The FANTOM Consortium and the RIKEN Genome Exploration Research Group Phase I and II Team"/>
        </authorList>
    </citation>
    <scope>NUCLEOTIDE SEQUENCE</scope>
    <source>
        <strain evidence="1">C57BL/6J</strain>
    </source>
</reference>
<evidence type="ECO:0000313" key="2">
    <source>
        <dbReference type="MGI" id="MGI:1924035"/>
    </source>
</evidence>
<dbReference type="AlphaFoldDB" id="Q9CWF8"/>
<dbReference type="UCSC" id="uc007zzf.1">
    <property type="organism name" value="mouse"/>
</dbReference>
<protein>
    <submittedName>
        <fullName evidence="1">Uncharacterized protein</fullName>
    </submittedName>
</protein>
<proteinExistence type="evidence at transcript level"/>
<sequence>MPSEKLGEGRRKGEGVERRREVWMKRMSIGLENGGVQSATCSATRFCPLALLESPRGDAMDALMSIVTFLEESSVFALVSKVKVEKLPLQSQEPAWREGTTASMSCVSPGSTTVVSHLRGLCM</sequence>
<dbReference type="AGR" id="MGI:1924035"/>
<reference evidence="1" key="5">
    <citation type="journal article" date="2001" name="Nature">
        <title>Functional annotation of a full-length mouse cDNA collection.</title>
        <authorList>
            <consortium name="The RIKEN Genome Exploration Research Group Phase II Team and the FANTOM Consortium"/>
        </authorList>
    </citation>
    <scope>NUCLEOTIDE SEQUENCE</scope>
    <source>
        <strain evidence="1">C57BL/6J</strain>
    </source>
</reference>
<reference evidence="1" key="4">
    <citation type="submission" date="2000-07" db="EMBL/GenBank/DDBJ databases">
        <authorList>
            <person name="Adachi J."/>
            <person name="Aizawa K."/>
            <person name="Akahira S."/>
            <person name="Akimura T."/>
            <person name="Arai A."/>
            <person name="Aono H."/>
            <person name="Arakawa T."/>
            <person name="Bono H."/>
            <person name="Carninci P."/>
            <person name="Fukuda S."/>
            <person name="Fukunishi Y."/>
            <person name="Furuno M."/>
            <person name="Hanagaki T."/>
            <person name="Hara A."/>
            <person name="Hayatsu N."/>
            <person name="Hiramoto K."/>
            <person name="Hiraoka T."/>
            <person name="Hori F."/>
            <person name="Imotani K."/>
            <person name="Ishii Y."/>
            <person name="Itoh M."/>
            <person name="Izawa M."/>
            <person name="Kasukawa T."/>
            <person name="Kato H."/>
            <person name="Kawai J."/>
            <person name="Kojima Y."/>
            <person name="Konno H."/>
            <person name="Kouda M."/>
            <person name="Koya S."/>
            <person name="Kurihara C."/>
            <person name="Matsuyama T."/>
            <person name="Miyazaki A."/>
            <person name="Nishi K."/>
            <person name="Nomura K."/>
            <person name="Numazaki R."/>
            <person name="Ohno M."/>
            <person name="Okazaki Y."/>
            <person name="Okido T."/>
            <person name="Owa C."/>
            <person name="Saito H."/>
            <person name="Saito R."/>
            <person name="Sakai C."/>
            <person name="Sakai K."/>
            <person name="Sano H."/>
            <person name="Sasaki D."/>
            <person name="Shibata K."/>
            <person name="Shibata Y."/>
            <person name="Shinagawa A."/>
            <person name="Shiraki T."/>
            <person name="Sogabe Y."/>
            <person name="Suzuki H."/>
            <person name="Tagami M."/>
            <person name="Tagawa A."/>
            <person name="Takahashi F."/>
            <person name="Tanaka T."/>
            <person name="Tejima Y."/>
            <person name="Toya T."/>
            <person name="Yamamura T."/>
            <person name="Yasunishi A."/>
            <person name="Yoshida K."/>
            <person name="Yoshino M."/>
            <person name="Muramatsu M."/>
            <person name="Hayashizaki Y."/>
        </authorList>
    </citation>
    <scope>NUCLEOTIDE SEQUENCE</scope>
    <source>
        <strain evidence="1">C57BL/6J</strain>
    </source>
</reference>
<evidence type="ECO:0000313" key="1">
    <source>
        <dbReference type="EMBL" id="BAB27173.1"/>
    </source>
</evidence>
<dbReference type="EMBL" id="AK010774">
    <property type="protein sequence ID" value="BAB27173.1"/>
    <property type="molecule type" value="mRNA"/>
</dbReference>
<reference evidence="1" key="7">
    <citation type="journal article" date="2005" name="Science">
        <title>The Transcriptional Landscape of the Mammalian Genome.</title>
        <authorList>
            <consortium name="The FANTOM Consortium"/>
            <consortium name="Riken Genome Exploration Research Group and Genome Science Group (Genome Network Project Core Group)"/>
        </authorList>
    </citation>
    <scope>NUCLEOTIDE SEQUENCE</scope>
    <source>
        <strain evidence="1">C57BL/6J</strain>
    </source>
</reference>
<dbReference type="BioGRID-ORCS" id="76785">
    <property type="hits" value="0 hits in 29 CRISPR screens"/>
</dbReference>
<dbReference type="MGI" id="MGI:1924035">
    <property type="gene designation" value="2410124H12Rik"/>
</dbReference>
<accession>Q9CWF8</accession>